<dbReference type="EMBL" id="JBEXAC010000001">
    <property type="protein sequence ID" value="MET6996858.1"/>
    <property type="molecule type" value="Genomic_DNA"/>
</dbReference>
<proteinExistence type="predicted"/>
<evidence type="ECO:0000313" key="1">
    <source>
        <dbReference type="EMBL" id="MET6996858.1"/>
    </source>
</evidence>
<dbReference type="Proteomes" id="UP001549749">
    <property type="component" value="Unassembled WGS sequence"/>
</dbReference>
<protein>
    <submittedName>
        <fullName evidence="1">Uncharacterized protein</fullName>
    </submittedName>
</protein>
<gene>
    <name evidence="1" type="ORF">ABR189_05745</name>
</gene>
<name>A0ABV2T1E5_9BACT</name>
<reference evidence="1 2" key="1">
    <citation type="submission" date="2024-06" db="EMBL/GenBank/DDBJ databases">
        <title>Chitinophaga defluvii sp. nov., isolated from municipal sewage.</title>
        <authorList>
            <person name="Zhang L."/>
        </authorList>
    </citation>
    <scope>NUCLEOTIDE SEQUENCE [LARGE SCALE GENOMIC DNA]</scope>
    <source>
        <strain evidence="1 2">H8</strain>
    </source>
</reference>
<sequence length="150" mass="17790">MNIPDKLLIRRMEDYHTHHMGRASNGQLFWGYETFVYLVPPEERQEQNWLQYRLDYAIMHFFGQDGNYLSSRSYCGGTADKCKVDFEEILDEWVSELGEVEYNDIEVKLFQTEIDGHIFGLIQDEEYDAISLEPSSLISFMEPWDGEYYT</sequence>
<organism evidence="1 2">
    <name type="scientific">Chitinophaga defluvii</name>
    <dbReference type="NCBI Taxonomy" id="3163343"/>
    <lineage>
        <taxon>Bacteria</taxon>
        <taxon>Pseudomonadati</taxon>
        <taxon>Bacteroidota</taxon>
        <taxon>Chitinophagia</taxon>
        <taxon>Chitinophagales</taxon>
        <taxon>Chitinophagaceae</taxon>
        <taxon>Chitinophaga</taxon>
    </lineage>
</organism>
<comment type="caution">
    <text evidence="1">The sequence shown here is derived from an EMBL/GenBank/DDBJ whole genome shotgun (WGS) entry which is preliminary data.</text>
</comment>
<keyword evidence="2" id="KW-1185">Reference proteome</keyword>
<evidence type="ECO:0000313" key="2">
    <source>
        <dbReference type="Proteomes" id="UP001549749"/>
    </source>
</evidence>
<accession>A0ABV2T1E5</accession>
<dbReference type="RefSeq" id="WP_354659499.1">
    <property type="nucleotide sequence ID" value="NZ_JBEXAC010000001.1"/>
</dbReference>